<evidence type="ECO:0000256" key="3">
    <source>
        <dbReference type="ARBA" id="ARBA00022475"/>
    </source>
</evidence>
<dbReference type="RefSeq" id="WP_148596993.1">
    <property type="nucleotide sequence ID" value="NZ_CP042997.1"/>
</dbReference>
<organism evidence="8 9">
    <name type="scientific">Aquisphaera giovannonii</name>
    <dbReference type="NCBI Taxonomy" id="406548"/>
    <lineage>
        <taxon>Bacteria</taxon>
        <taxon>Pseudomonadati</taxon>
        <taxon>Planctomycetota</taxon>
        <taxon>Planctomycetia</taxon>
        <taxon>Isosphaerales</taxon>
        <taxon>Isosphaeraceae</taxon>
        <taxon>Aquisphaera</taxon>
    </lineage>
</organism>
<dbReference type="OrthoDB" id="9789920at2"/>
<evidence type="ECO:0000256" key="5">
    <source>
        <dbReference type="ARBA" id="ARBA00022989"/>
    </source>
</evidence>
<reference evidence="8 9" key="1">
    <citation type="submission" date="2019-08" db="EMBL/GenBank/DDBJ databases">
        <title>Deep-cultivation of Planctomycetes and their phenomic and genomic characterization uncovers novel biology.</title>
        <authorList>
            <person name="Wiegand S."/>
            <person name="Jogler M."/>
            <person name="Boedeker C."/>
            <person name="Pinto D."/>
            <person name="Vollmers J."/>
            <person name="Rivas-Marin E."/>
            <person name="Kohn T."/>
            <person name="Peeters S.H."/>
            <person name="Heuer A."/>
            <person name="Rast P."/>
            <person name="Oberbeckmann S."/>
            <person name="Bunk B."/>
            <person name="Jeske O."/>
            <person name="Meyerdierks A."/>
            <person name="Storesund J.E."/>
            <person name="Kallscheuer N."/>
            <person name="Luecker S."/>
            <person name="Lage O.M."/>
            <person name="Pohl T."/>
            <person name="Merkel B.J."/>
            <person name="Hornburger P."/>
            <person name="Mueller R.-W."/>
            <person name="Bruemmer F."/>
            <person name="Labrenz M."/>
            <person name="Spormann A.M."/>
            <person name="Op den Camp H."/>
            <person name="Overmann J."/>
            <person name="Amann R."/>
            <person name="Jetten M.S.M."/>
            <person name="Mascher T."/>
            <person name="Medema M.H."/>
            <person name="Devos D.P."/>
            <person name="Kaster A.-K."/>
            <person name="Ovreas L."/>
            <person name="Rohde M."/>
            <person name="Galperin M.Y."/>
            <person name="Jogler C."/>
        </authorList>
    </citation>
    <scope>NUCLEOTIDE SEQUENCE [LARGE SCALE GENOMIC DNA]</scope>
    <source>
        <strain evidence="8 9">OJF2</strain>
    </source>
</reference>
<keyword evidence="9" id="KW-1185">Reference proteome</keyword>
<dbReference type="GO" id="GO:0022857">
    <property type="term" value="F:transmembrane transporter activity"/>
    <property type="evidence" value="ECO:0007669"/>
    <property type="project" value="InterPro"/>
</dbReference>
<evidence type="ECO:0000313" key="8">
    <source>
        <dbReference type="EMBL" id="QEH37435.1"/>
    </source>
</evidence>
<dbReference type="Pfam" id="PF02472">
    <property type="entry name" value="ExbD"/>
    <property type="match status" value="1"/>
</dbReference>
<dbReference type="GO" id="GO:0015031">
    <property type="term" value="P:protein transport"/>
    <property type="evidence" value="ECO:0007669"/>
    <property type="project" value="UniProtKB-KW"/>
</dbReference>
<dbReference type="GO" id="GO:0005886">
    <property type="term" value="C:plasma membrane"/>
    <property type="evidence" value="ECO:0007669"/>
    <property type="project" value="UniProtKB-SubCell"/>
</dbReference>
<dbReference type="InterPro" id="IPR003400">
    <property type="entry name" value="ExbD"/>
</dbReference>
<keyword evidence="5" id="KW-1133">Transmembrane helix</keyword>
<evidence type="ECO:0000256" key="4">
    <source>
        <dbReference type="ARBA" id="ARBA00022692"/>
    </source>
</evidence>
<evidence type="ECO:0000313" key="9">
    <source>
        <dbReference type="Proteomes" id="UP000324233"/>
    </source>
</evidence>
<keyword evidence="7" id="KW-0653">Protein transport</keyword>
<keyword evidence="3" id="KW-1003">Cell membrane</keyword>
<dbReference type="KEGG" id="agv:OJF2_60260"/>
<name>A0A5B9WBM5_9BACT</name>
<sequence>MRPRRARRPKIDEPNVPVAPMLDMAFQLLTFFVLTYRQAPQEGQFIMSLLPPSPATAMAAAPAAAESAPASSDLPASLRTLPTTLRAGDGGRLAQVVVETTEIPSDNKQALVQALLRYLQDPDLPFDQTLIKVDPNLKYSELMTVIDAFATAFEQAKKDPKISFDELDPNEGG</sequence>
<protein>
    <submittedName>
        <fullName evidence="8">Biopolymer transport protein ExbD/TolR</fullName>
    </submittedName>
</protein>
<evidence type="ECO:0000256" key="1">
    <source>
        <dbReference type="ARBA" id="ARBA00004162"/>
    </source>
</evidence>
<dbReference type="AlphaFoldDB" id="A0A5B9WBM5"/>
<dbReference type="Proteomes" id="UP000324233">
    <property type="component" value="Chromosome"/>
</dbReference>
<keyword evidence="4 7" id="KW-0812">Transmembrane</keyword>
<keyword evidence="7" id="KW-0813">Transport</keyword>
<gene>
    <name evidence="8" type="ORF">OJF2_60260</name>
</gene>
<evidence type="ECO:0000256" key="2">
    <source>
        <dbReference type="ARBA" id="ARBA00005811"/>
    </source>
</evidence>
<evidence type="ECO:0000256" key="7">
    <source>
        <dbReference type="RuleBase" id="RU003879"/>
    </source>
</evidence>
<dbReference type="EMBL" id="CP042997">
    <property type="protein sequence ID" value="QEH37435.1"/>
    <property type="molecule type" value="Genomic_DNA"/>
</dbReference>
<proteinExistence type="inferred from homology"/>
<comment type="subcellular location">
    <subcellularLocation>
        <location evidence="1">Cell membrane</location>
        <topology evidence="1">Single-pass membrane protein</topology>
    </subcellularLocation>
    <subcellularLocation>
        <location evidence="7">Cell membrane</location>
        <topology evidence="7">Single-pass type II membrane protein</topology>
    </subcellularLocation>
</comment>
<evidence type="ECO:0000256" key="6">
    <source>
        <dbReference type="ARBA" id="ARBA00023136"/>
    </source>
</evidence>
<accession>A0A5B9WBM5</accession>
<keyword evidence="6" id="KW-0472">Membrane</keyword>
<comment type="similarity">
    <text evidence="2 7">Belongs to the ExbD/TolR family.</text>
</comment>